<feature type="domain" description="OmpA-like" evidence="3">
    <location>
        <begin position="629"/>
        <end position="750"/>
    </location>
</feature>
<dbReference type="EMBL" id="WBUI01000012">
    <property type="protein sequence ID" value="KAB2931834.1"/>
    <property type="molecule type" value="Genomic_DNA"/>
</dbReference>
<dbReference type="CDD" id="cd07185">
    <property type="entry name" value="OmpA_C-like"/>
    <property type="match status" value="1"/>
</dbReference>
<dbReference type="Pfam" id="PF07676">
    <property type="entry name" value="PD40"/>
    <property type="match status" value="3"/>
</dbReference>
<gene>
    <name evidence="4" type="ORF">F9K24_12955</name>
</gene>
<keyword evidence="1" id="KW-0472">Membrane</keyword>
<dbReference type="AlphaFoldDB" id="A0A833H0R1"/>
<organism evidence="4 5">
    <name type="scientific">Leptonema illini</name>
    <dbReference type="NCBI Taxonomy" id="183"/>
    <lineage>
        <taxon>Bacteria</taxon>
        <taxon>Pseudomonadati</taxon>
        <taxon>Spirochaetota</taxon>
        <taxon>Spirochaetia</taxon>
        <taxon>Leptospirales</taxon>
        <taxon>Leptospiraceae</taxon>
        <taxon>Leptonema</taxon>
    </lineage>
</organism>
<dbReference type="SUPFAM" id="SSF49464">
    <property type="entry name" value="Carboxypeptidase regulatory domain-like"/>
    <property type="match status" value="1"/>
</dbReference>
<dbReference type="PANTHER" id="PTHR30329">
    <property type="entry name" value="STATOR ELEMENT OF FLAGELLAR MOTOR COMPLEX"/>
    <property type="match status" value="1"/>
</dbReference>
<dbReference type="InterPro" id="IPR006665">
    <property type="entry name" value="OmpA-like"/>
</dbReference>
<dbReference type="PANTHER" id="PTHR30329:SF21">
    <property type="entry name" value="LIPOPROTEIN YIAD-RELATED"/>
    <property type="match status" value="1"/>
</dbReference>
<feature type="compositionally biased region" description="Basic and acidic residues" evidence="2">
    <location>
        <begin position="87"/>
        <end position="112"/>
    </location>
</feature>
<feature type="compositionally biased region" description="Low complexity" evidence="2">
    <location>
        <begin position="57"/>
        <end position="73"/>
    </location>
</feature>
<proteinExistence type="predicted"/>
<dbReference type="InterPro" id="IPR036737">
    <property type="entry name" value="OmpA-like_sf"/>
</dbReference>
<evidence type="ECO:0000259" key="3">
    <source>
        <dbReference type="PROSITE" id="PS51123"/>
    </source>
</evidence>
<dbReference type="SUPFAM" id="SSF103088">
    <property type="entry name" value="OmpA-like"/>
    <property type="match status" value="1"/>
</dbReference>
<comment type="caution">
    <text evidence="4">The sequence shown here is derived from an EMBL/GenBank/DDBJ whole genome shotgun (WGS) entry which is preliminary data.</text>
</comment>
<dbReference type="InterPro" id="IPR011659">
    <property type="entry name" value="WD40"/>
</dbReference>
<dbReference type="InterPro" id="IPR011042">
    <property type="entry name" value="6-blade_b-propeller_TolB-like"/>
</dbReference>
<dbReference type="InterPro" id="IPR050330">
    <property type="entry name" value="Bact_OuterMem_StrucFunc"/>
</dbReference>
<evidence type="ECO:0000256" key="2">
    <source>
        <dbReference type="SAM" id="MobiDB-lite"/>
    </source>
</evidence>
<sequence length="750" mass="84008">MTLSLTSAVVIWTMLLPVDSRSAPVNNKPPATQTKKPVKKPVKKPEKKPVKKPAKPPATKKTPAKQTPTVTKPTAKKPEAAETLPGKTEKPVEAEKAPDSTKPVEKEPDTAKSVDTVIEPDSILADDEPANQMVLNHPWDDYAPLPLLHERFLVFQSARPGSTEGHDLWYSHNANYRDRTGRPQWSVPLPFAFPLIGNPSDTMQVQKPAENPPGQFSVNSDGFEGHPSIVMVGSKPVEIYLTSRRVEGGRQGYAGLNIYYARYRNNRWSELMHINEINGDYDDRMAYVTPDGKRMFFVSNRPGGYGGDDIYYTERDMRTGLWASPINLGPLVNGPDDEITPFLTANGQKLVFSSNRKGGLGGFDIYISHWNGLEFEMPLNAGRPFNSERDDEAFKLTDDGMWGYFSSDRRHTDAKGRFDIYRVAVPTELIESVKLTLTGRILDASSRLPLGMDATIHIDFELMTKVITSKRRVKNDGETIENNFTTDLYTGRSYRLRISAPGYQPYQTVLDYRGVIPAGRKDERIFYLEPIRKEATYERRLAGIVVDDATGLPLPGSTITKREADGTAVPLEVNAEGRFAVPVRNDERFAIMASSPGYVSQEQSFTETKELKEIVIRLKAGKDTNPCEAGDPQCIGNERIYFDLNSAVIKESEMKKLRAIARIMQSNTGIRIEIQGHTDLTYRGPETKSHTYNQKLSLDRANAVKQRLIELGIAADRLIVRGYSYDRPLIPVKDAVKGAINRRVEFKKID</sequence>
<dbReference type="Gene3D" id="3.30.1330.60">
    <property type="entry name" value="OmpA-like domain"/>
    <property type="match status" value="1"/>
</dbReference>
<dbReference type="Gene3D" id="2.120.10.30">
    <property type="entry name" value="TolB, C-terminal domain"/>
    <property type="match status" value="1"/>
</dbReference>
<reference evidence="4 5" key="1">
    <citation type="submission" date="2019-10" db="EMBL/GenBank/DDBJ databases">
        <title>Extracellular Electron Transfer in a Candidatus Methanoperedens spp. Enrichment Culture.</title>
        <authorList>
            <person name="Berger S."/>
            <person name="Rangel Shaw D."/>
            <person name="Berben T."/>
            <person name="In 'T Zandt M."/>
            <person name="Frank J."/>
            <person name="Reimann J."/>
            <person name="Jetten M.S.M."/>
            <person name="Welte C.U."/>
        </authorList>
    </citation>
    <scope>NUCLEOTIDE SEQUENCE [LARGE SCALE GENOMIC DNA]</scope>
    <source>
        <strain evidence="4">SB12</strain>
    </source>
</reference>
<accession>A0A833H0R1</accession>
<evidence type="ECO:0000313" key="4">
    <source>
        <dbReference type="EMBL" id="KAB2931834.1"/>
    </source>
</evidence>
<dbReference type="Proteomes" id="UP000460298">
    <property type="component" value="Unassembled WGS sequence"/>
</dbReference>
<dbReference type="Pfam" id="PF00691">
    <property type="entry name" value="OmpA"/>
    <property type="match status" value="1"/>
</dbReference>
<evidence type="ECO:0000256" key="1">
    <source>
        <dbReference type="PROSITE-ProRule" id="PRU00473"/>
    </source>
</evidence>
<dbReference type="GO" id="GO:0016020">
    <property type="term" value="C:membrane"/>
    <property type="evidence" value="ECO:0007669"/>
    <property type="project" value="UniProtKB-UniRule"/>
</dbReference>
<feature type="region of interest" description="Disordered" evidence="2">
    <location>
        <begin position="19"/>
        <end position="112"/>
    </location>
</feature>
<dbReference type="Gene3D" id="2.60.40.1120">
    <property type="entry name" value="Carboxypeptidase-like, regulatory domain"/>
    <property type="match status" value="1"/>
</dbReference>
<dbReference type="InterPro" id="IPR008969">
    <property type="entry name" value="CarboxyPept-like_regulatory"/>
</dbReference>
<name>A0A833H0R1_9LEPT</name>
<protein>
    <submittedName>
        <fullName evidence="4">OmpA family protein</fullName>
    </submittedName>
</protein>
<dbReference type="PROSITE" id="PS51123">
    <property type="entry name" value="OMPA_2"/>
    <property type="match status" value="1"/>
</dbReference>
<dbReference type="SUPFAM" id="SSF69304">
    <property type="entry name" value="Tricorn protease N-terminal domain"/>
    <property type="match status" value="1"/>
</dbReference>
<evidence type="ECO:0000313" key="5">
    <source>
        <dbReference type="Proteomes" id="UP000460298"/>
    </source>
</evidence>